<dbReference type="GO" id="GO:0016740">
    <property type="term" value="F:transferase activity"/>
    <property type="evidence" value="ECO:0007669"/>
    <property type="project" value="UniProtKB-KW"/>
</dbReference>
<dbReference type="Proteomes" id="UP000008614">
    <property type="component" value="Chromosome"/>
</dbReference>
<dbReference type="Gene3D" id="3.90.550.10">
    <property type="entry name" value="Spore Coat Polysaccharide Biosynthesis Protein SpsA, Chain A"/>
    <property type="match status" value="1"/>
</dbReference>
<keyword evidence="1" id="KW-0808">Transferase</keyword>
<protein>
    <submittedName>
        <fullName evidence="1">Glycosyl transferase, family 2 protein</fullName>
    </submittedName>
</protein>
<accession>A0A0H3EIL4</accession>
<dbReference type="KEGG" id="eln:NRG857_10350"/>
<evidence type="ECO:0000313" key="2">
    <source>
        <dbReference type="Proteomes" id="UP000008614"/>
    </source>
</evidence>
<gene>
    <name evidence="1" type="ordered locus">NRG857_10350</name>
</gene>
<evidence type="ECO:0000313" key="1">
    <source>
        <dbReference type="EMBL" id="ADR27485.1"/>
    </source>
</evidence>
<dbReference type="AlphaFoldDB" id="A0A0H3EIL4"/>
<dbReference type="InterPro" id="IPR029044">
    <property type="entry name" value="Nucleotide-diphossugar_trans"/>
</dbReference>
<dbReference type="PATRIC" id="fig|685038.3.peg.2090"/>
<dbReference type="RefSeq" id="WP_001553142.1">
    <property type="nucleotide sequence ID" value="NC_017634.1"/>
</dbReference>
<keyword evidence="2" id="KW-1185">Reference proteome</keyword>
<dbReference type="SUPFAM" id="SSF53448">
    <property type="entry name" value="Nucleotide-diphospho-sugar transferases"/>
    <property type="match status" value="1"/>
</dbReference>
<dbReference type="EMBL" id="CP001855">
    <property type="protein sequence ID" value="ADR27485.1"/>
    <property type="molecule type" value="Genomic_DNA"/>
</dbReference>
<organism evidence="1 2">
    <name type="scientific">Escherichia coli O83:H1 (strain NRG 857C / AIEC)</name>
    <dbReference type="NCBI Taxonomy" id="685038"/>
    <lineage>
        <taxon>Bacteria</taxon>
        <taxon>Pseudomonadati</taxon>
        <taxon>Pseudomonadota</taxon>
        <taxon>Gammaproteobacteria</taxon>
        <taxon>Enterobacterales</taxon>
        <taxon>Enterobacteriaceae</taxon>
        <taxon>Escherichia</taxon>
    </lineage>
</organism>
<name>A0A0H3EIL4_ECO8N</name>
<proteinExistence type="predicted"/>
<sequence length="273" mass="31073">MLSINLTTTASRLELCSSTLWSLLHQTIIPDEINVWVSKEPYLADEGINEIPIFITELNSVRNIIKIKFTKNIGPYRKIIPILRESNADDIIVYADDDVIYGCTWLETLYDEFLKNSCSVVVASRVRLMQYNVFGKLKSYLSFPLCTESILLENDFIITGVGGCILSRSIIKDEFITNNEFMSIAPTTDDIWISKIIELSGGFVKCLPVNLKNINEISHEINALSQDNMVIKYKSNILIRFANKIINKVKCYFCLISSGNDVAIKKVNRYFDN</sequence>
<dbReference type="HOGENOM" id="CLU_076555_1_0_6"/>
<reference evidence="1 2" key="1">
    <citation type="journal article" date="2010" name="BMC Genomics">
        <title>Genome sequence of adherent-invasive Escherichia coli and comparative genomic analysis with other E. coli pathotypes.</title>
        <authorList>
            <person name="Nash J.H."/>
            <person name="Villegas A."/>
            <person name="Kropinski A.M."/>
            <person name="Aguilar-Valenzuela R."/>
            <person name="Konczy P."/>
            <person name="Mascarenhas M."/>
            <person name="Ziebell K."/>
            <person name="Torres A.G."/>
            <person name="Karmali M.A."/>
            <person name="Coombes B.K."/>
        </authorList>
    </citation>
    <scope>NUCLEOTIDE SEQUENCE [LARGE SCALE GENOMIC DNA]</scope>
    <source>
        <strain evidence="2">NRG 857C / AIEC</strain>
    </source>
</reference>